<dbReference type="PROSITE" id="PS51435">
    <property type="entry name" value="AP_NUCLEASE_F1_4"/>
    <property type="match status" value="1"/>
</dbReference>
<sequence length="486" mass="54992">MKAPIEHLLEIVEKQVANLKVPVVDLIAVQTKDPFKILVATILSARTKDETTAKAADRLFKLAPDQHNLANLTEERIAKLIYPVGFYRNKAKFLTRLPHALAGFNNTVPDTIEELITLPGVGRKTANLVVSVAFQKPAICVDTHVHRIMNIWGYVKTQTPLQTEMALRKKLPEKYWIKVNSLLVAYGQGICRPVSPHCDRCALSDVCPQIGVTPRRIPRKTKKGKKNAQTFISWNVNGIRAMEKKGFVDIVQDLNADIIAIQETKAHPDQLSDALLHIPGYTSYWHSAEKKGYSGVAIYSRTSPVAVSTGLHNPDLDMEGRVQTLEFQDFFFINIYFPNSGHGLKRLEYKLNFNRAVQEHATVLAKKKAVVICGDYNVAHKAIDLKNPESNQTNPGFTPEERQWMDGFTEAGFLDTFRMFNKDPGHYTWWSYRFNARARDIGWRIDYFCVDKNSHSRVANASILKDVMGSDHCPVQLDFFVDKINS</sequence>
<evidence type="ECO:0000256" key="2">
    <source>
        <dbReference type="ARBA" id="ARBA00008343"/>
    </source>
</evidence>
<dbReference type="FunFam" id="3.60.10.10:FF:000026">
    <property type="entry name" value="Exodeoxyribonuclease III"/>
    <property type="match status" value="1"/>
</dbReference>
<evidence type="ECO:0000256" key="4">
    <source>
        <dbReference type="ARBA" id="ARBA00022763"/>
    </source>
</evidence>
<dbReference type="SMART" id="SM00478">
    <property type="entry name" value="ENDO3c"/>
    <property type="match status" value="1"/>
</dbReference>
<dbReference type="InterPro" id="IPR000445">
    <property type="entry name" value="HhH_motif"/>
</dbReference>
<protein>
    <submittedName>
        <fullName evidence="13">Exodeoxyribonuclease III</fullName>
        <ecNumber evidence="13">3.1.11.2</ecNumber>
    </submittedName>
</protein>
<dbReference type="NCBIfam" id="TIGR00195">
    <property type="entry name" value="exoDNase_III"/>
    <property type="match status" value="1"/>
</dbReference>
<feature type="site" description="Transition state stabilizer" evidence="11">
    <location>
        <position position="377"/>
    </location>
</feature>
<organism evidence="13 14">
    <name type="scientific">Candidatus Desulfobia pelagia</name>
    <dbReference type="NCBI Taxonomy" id="2841692"/>
    <lineage>
        <taxon>Bacteria</taxon>
        <taxon>Pseudomonadati</taxon>
        <taxon>Thermodesulfobacteriota</taxon>
        <taxon>Desulfobulbia</taxon>
        <taxon>Desulfobulbales</taxon>
        <taxon>Desulfobulbaceae</taxon>
        <taxon>Candidatus Desulfobia</taxon>
    </lineage>
</organism>
<feature type="site" description="Interaction with DNA substrate" evidence="11">
    <location>
        <position position="472"/>
    </location>
</feature>
<evidence type="ECO:0000256" key="11">
    <source>
        <dbReference type="PIRSR" id="PIRSR604808-3"/>
    </source>
</evidence>
<dbReference type="GO" id="GO:0003906">
    <property type="term" value="F:DNA-(apurinic or apyrimidinic site) endonuclease activity"/>
    <property type="evidence" value="ECO:0007669"/>
    <property type="project" value="TreeGrafter"/>
</dbReference>
<feature type="binding site" evidence="10">
    <location>
        <position position="471"/>
    </location>
    <ligand>
        <name>Mg(2+)</name>
        <dbReference type="ChEBI" id="CHEBI:18420"/>
        <label>1</label>
    </ligand>
</feature>
<feature type="domain" description="HhH-GPD" evidence="12">
    <location>
        <begin position="43"/>
        <end position="189"/>
    </location>
</feature>
<comment type="similarity">
    <text evidence="1">Belongs to the DNA repair enzymes AP/ExoA family.</text>
</comment>
<feature type="site" description="Important for catalytic activity" evidence="11">
    <location>
        <position position="446"/>
    </location>
</feature>
<feature type="binding site" evidence="10">
    <location>
        <position position="472"/>
    </location>
    <ligand>
        <name>Mg(2+)</name>
        <dbReference type="ChEBI" id="CHEBI:18420"/>
        <label>1</label>
    </ligand>
</feature>
<dbReference type="InterPro" id="IPR003265">
    <property type="entry name" value="HhH-GPD_domain"/>
</dbReference>
<dbReference type="Gene3D" id="3.60.10.10">
    <property type="entry name" value="Endonuclease/exonuclease/phosphatase"/>
    <property type="match status" value="1"/>
</dbReference>
<evidence type="ECO:0000256" key="6">
    <source>
        <dbReference type="ARBA" id="ARBA00022842"/>
    </source>
</evidence>
<keyword evidence="8" id="KW-0326">Glycosidase</keyword>
<dbReference type="PANTHER" id="PTHR22748:SF6">
    <property type="entry name" value="DNA-(APURINIC OR APYRIMIDINIC SITE) ENDONUCLEASE"/>
    <property type="match status" value="1"/>
</dbReference>
<feature type="active site" evidence="9">
    <location>
        <position position="336"/>
    </location>
</feature>
<evidence type="ECO:0000256" key="5">
    <source>
        <dbReference type="ARBA" id="ARBA00022801"/>
    </source>
</evidence>
<dbReference type="PROSITE" id="PS00726">
    <property type="entry name" value="AP_NUCLEASE_F1_1"/>
    <property type="match status" value="1"/>
</dbReference>
<dbReference type="PROSITE" id="PS01155">
    <property type="entry name" value="ENDONUCLEASE_III_2"/>
    <property type="match status" value="1"/>
</dbReference>
<dbReference type="InterPro" id="IPR011257">
    <property type="entry name" value="DNA_glycosylase"/>
</dbReference>
<dbReference type="GO" id="GO:0008081">
    <property type="term" value="F:phosphoric diester hydrolase activity"/>
    <property type="evidence" value="ECO:0007669"/>
    <property type="project" value="TreeGrafter"/>
</dbReference>
<dbReference type="InterPro" id="IPR018247">
    <property type="entry name" value="EF_Hand_1_Ca_BS"/>
</dbReference>
<feature type="binding site" evidence="10">
    <location>
        <position position="377"/>
    </location>
    <ligand>
        <name>Mg(2+)</name>
        <dbReference type="ChEBI" id="CHEBI:18420"/>
        <label>1</label>
    </ligand>
</feature>
<feature type="binding site" evidence="10">
    <location>
        <position position="375"/>
    </location>
    <ligand>
        <name>Mg(2+)</name>
        <dbReference type="ChEBI" id="CHEBI:18420"/>
        <label>1</label>
    </ligand>
</feature>
<comment type="caution">
    <text evidence="13">The sequence shown here is derived from an EMBL/GenBank/DDBJ whole genome shotgun (WGS) entry which is preliminary data.</text>
</comment>
<dbReference type="Gene3D" id="1.10.1670.10">
    <property type="entry name" value="Helix-hairpin-Helix base-excision DNA repair enzymes (C-terminal)"/>
    <property type="match status" value="1"/>
</dbReference>
<evidence type="ECO:0000313" key="14">
    <source>
        <dbReference type="Proteomes" id="UP000614424"/>
    </source>
</evidence>
<comment type="similarity">
    <text evidence="2">Belongs to the Nth/MutY family.</text>
</comment>
<evidence type="ECO:0000256" key="1">
    <source>
        <dbReference type="ARBA" id="ARBA00007092"/>
    </source>
</evidence>
<accession>A0A8J6NAU9</accession>
<dbReference type="InterPro" id="IPR004036">
    <property type="entry name" value="Endonuclease-III-like_CS2"/>
</dbReference>
<keyword evidence="4" id="KW-0227">DNA damage</keyword>
<dbReference type="Pfam" id="PF00633">
    <property type="entry name" value="HHH"/>
    <property type="match status" value="1"/>
</dbReference>
<feature type="active site" description="Proton acceptor" evidence="9">
    <location>
        <position position="472"/>
    </location>
</feature>
<dbReference type="SUPFAM" id="SSF48150">
    <property type="entry name" value="DNA-glycosylase"/>
    <property type="match status" value="1"/>
</dbReference>
<dbReference type="Proteomes" id="UP000614424">
    <property type="component" value="Unassembled WGS sequence"/>
</dbReference>
<dbReference type="NCBIfam" id="TIGR00633">
    <property type="entry name" value="xth"/>
    <property type="match status" value="1"/>
</dbReference>
<keyword evidence="6 10" id="KW-0460">Magnesium</keyword>
<feature type="binding site" evidence="10">
    <location>
        <position position="235"/>
    </location>
    <ligand>
        <name>Mg(2+)</name>
        <dbReference type="ChEBI" id="CHEBI:18420"/>
        <label>1</label>
    </ligand>
</feature>
<keyword evidence="7" id="KW-0234">DNA repair</keyword>
<dbReference type="GO" id="GO:0006284">
    <property type="term" value="P:base-excision repair"/>
    <property type="evidence" value="ECO:0007669"/>
    <property type="project" value="InterPro"/>
</dbReference>
<keyword evidence="10" id="KW-0464">Manganese</keyword>
<evidence type="ECO:0000256" key="3">
    <source>
        <dbReference type="ARBA" id="ARBA00022723"/>
    </source>
</evidence>
<evidence type="ECO:0000256" key="9">
    <source>
        <dbReference type="PIRSR" id="PIRSR604808-1"/>
    </source>
</evidence>
<evidence type="ECO:0000313" key="13">
    <source>
        <dbReference type="EMBL" id="MBC8317446.1"/>
    </source>
</evidence>
<dbReference type="Pfam" id="PF03372">
    <property type="entry name" value="Exo_endo_phos"/>
    <property type="match status" value="1"/>
</dbReference>
<dbReference type="InterPro" id="IPR020847">
    <property type="entry name" value="AP_endonuclease_F1_BS"/>
</dbReference>
<dbReference type="GO" id="GO:0003677">
    <property type="term" value="F:DNA binding"/>
    <property type="evidence" value="ECO:0007669"/>
    <property type="project" value="InterPro"/>
</dbReference>
<dbReference type="InterPro" id="IPR023170">
    <property type="entry name" value="HhH_base_excis_C"/>
</dbReference>
<dbReference type="EC" id="3.1.11.2" evidence="13"/>
<feature type="binding site" evidence="10">
    <location>
        <position position="263"/>
    </location>
    <ligand>
        <name>Mg(2+)</name>
        <dbReference type="ChEBI" id="CHEBI:18420"/>
        <label>1</label>
    </ligand>
</feature>
<keyword evidence="5 13" id="KW-0378">Hydrolase</keyword>
<dbReference type="Pfam" id="PF00730">
    <property type="entry name" value="HhH-GPD"/>
    <property type="match status" value="1"/>
</dbReference>
<evidence type="ECO:0000256" key="8">
    <source>
        <dbReference type="ARBA" id="ARBA00023295"/>
    </source>
</evidence>
<dbReference type="PANTHER" id="PTHR22748">
    <property type="entry name" value="AP ENDONUCLEASE"/>
    <property type="match status" value="1"/>
</dbReference>
<dbReference type="EMBL" id="JACNJZ010000090">
    <property type="protein sequence ID" value="MBC8317446.1"/>
    <property type="molecule type" value="Genomic_DNA"/>
</dbReference>
<evidence type="ECO:0000259" key="12">
    <source>
        <dbReference type="SMART" id="SM00478"/>
    </source>
</evidence>
<dbReference type="GO" id="GO:0008311">
    <property type="term" value="F:double-stranded DNA 3'-5' DNA exonuclease activity"/>
    <property type="evidence" value="ECO:0007669"/>
    <property type="project" value="UniProtKB-EC"/>
</dbReference>
<dbReference type="CDD" id="cd00056">
    <property type="entry name" value="ENDO3c"/>
    <property type="match status" value="1"/>
</dbReference>
<evidence type="ECO:0000256" key="7">
    <source>
        <dbReference type="ARBA" id="ARBA00023204"/>
    </source>
</evidence>
<dbReference type="SUPFAM" id="SSF56219">
    <property type="entry name" value="DNase I-like"/>
    <property type="match status" value="1"/>
</dbReference>
<keyword evidence="3 10" id="KW-0479">Metal-binding</keyword>
<dbReference type="PROSITE" id="PS00018">
    <property type="entry name" value="EF_HAND_1"/>
    <property type="match status" value="1"/>
</dbReference>
<gene>
    <name evidence="13" type="primary">xth</name>
    <name evidence="13" type="ORF">H8E41_06035</name>
</gene>
<dbReference type="GO" id="GO:0046872">
    <property type="term" value="F:metal ion binding"/>
    <property type="evidence" value="ECO:0007669"/>
    <property type="project" value="UniProtKB-KW"/>
</dbReference>
<feature type="active site" description="Proton donor/acceptor" evidence="9">
    <location>
        <position position="375"/>
    </location>
</feature>
<name>A0A8J6NAU9_9BACT</name>
<dbReference type="InterPro" id="IPR005135">
    <property type="entry name" value="Endo/exonuclease/phosphatase"/>
</dbReference>
<dbReference type="FunFam" id="1.10.340.30:FF:000001">
    <property type="entry name" value="Endonuclease III"/>
    <property type="match status" value="1"/>
</dbReference>
<proteinExistence type="inferred from homology"/>
<dbReference type="Gene3D" id="1.10.340.30">
    <property type="entry name" value="Hypothetical protein, domain 2"/>
    <property type="match status" value="1"/>
</dbReference>
<dbReference type="AlphaFoldDB" id="A0A8J6NAU9"/>
<dbReference type="InterPro" id="IPR036691">
    <property type="entry name" value="Endo/exonu/phosph_ase_sf"/>
</dbReference>
<reference evidence="13 14" key="1">
    <citation type="submission" date="2020-08" db="EMBL/GenBank/DDBJ databases">
        <title>Bridging the membrane lipid divide: bacteria of the FCB group superphylum have the potential to synthesize archaeal ether lipids.</title>
        <authorList>
            <person name="Villanueva L."/>
            <person name="Von Meijenfeldt F.A.B."/>
            <person name="Westbye A.B."/>
            <person name="Yadav S."/>
            <person name="Hopmans E.C."/>
            <person name="Dutilh B.E."/>
            <person name="Sinninghe Damste J.S."/>
        </authorList>
    </citation>
    <scope>NUCLEOTIDE SEQUENCE [LARGE SCALE GENOMIC DNA]</scope>
    <source>
        <strain evidence="13">NIOZ-UU47</strain>
    </source>
</reference>
<dbReference type="GO" id="GO:0019104">
    <property type="term" value="F:DNA N-glycosylase activity"/>
    <property type="evidence" value="ECO:0007669"/>
    <property type="project" value="UniProtKB-ARBA"/>
</dbReference>
<evidence type="ECO:0000256" key="10">
    <source>
        <dbReference type="PIRSR" id="PIRSR604808-2"/>
    </source>
</evidence>
<comment type="cofactor">
    <cofactor evidence="10">
        <name>Mg(2+)</name>
        <dbReference type="ChEBI" id="CHEBI:18420"/>
    </cofactor>
    <cofactor evidence="10">
        <name>Mn(2+)</name>
        <dbReference type="ChEBI" id="CHEBI:29035"/>
    </cofactor>
    <text evidence="10">Probably binds two magnesium or manganese ions per subunit.</text>
</comment>
<dbReference type="InterPro" id="IPR004808">
    <property type="entry name" value="AP_endonuc_1"/>
</dbReference>